<name>A0A4U8Z7Y7_METTU</name>
<sequence>MSFALQALKKRGLAKKHGRQMVAAEGARTSPCCVNRSEQSTGRSCRVKKGGFWRL</sequence>
<dbReference type="Proteomes" id="UP000294360">
    <property type="component" value="Plasmid 3"/>
</dbReference>
<accession>A0A4U8Z7Y7</accession>
<dbReference type="AlphaFoldDB" id="A0A4U8Z7Y7"/>
<keyword evidence="1" id="KW-0614">Plasmid</keyword>
<geneLocation type="plasmid" evidence="1 2">
    <name>3</name>
</geneLocation>
<evidence type="ECO:0000313" key="1">
    <source>
        <dbReference type="EMBL" id="VFU17678.1"/>
    </source>
</evidence>
<dbReference type="EMBL" id="LR536452">
    <property type="protein sequence ID" value="VFU17678.1"/>
    <property type="molecule type" value="Genomic_DNA"/>
</dbReference>
<reference evidence="1 2" key="1">
    <citation type="submission" date="2019-03" db="EMBL/GenBank/DDBJ databases">
        <authorList>
            <person name="Kox A.R. M."/>
        </authorList>
    </citation>
    <scope>NUCLEOTIDE SEQUENCE [LARGE SCALE GENOMIC DNA]</scope>
    <source>
        <strain evidence="1">MTUNDRAET4 annotated genome</strain>
        <plasmid evidence="2">3</plasmid>
    </source>
</reference>
<evidence type="ECO:0000313" key="2">
    <source>
        <dbReference type="Proteomes" id="UP000294360"/>
    </source>
</evidence>
<proteinExistence type="predicted"/>
<dbReference type="KEGG" id="mtun:MTUNDRAET4_0193.2"/>
<protein>
    <submittedName>
        <fullName evidence="1">Uncharacterized protein</fullName>
    </submittedName>
</protein>
<organism evidence="1 2">
    <name type="scientific">Methylocella tundrae</name>
    <dbReference type="NCBI Taxonomy" id="227605"/>
    <lineage>
        <taxon>Bacteria</taxon>
        <taxon>Pseudomonadati</taxon>
        <taxon>Pseudomonadota</taxon>
        <taxon>Alphaproteobacteria</taxon>
        <taxon>Hyphomicrobiales</taxon>
        <taxon>Beijerinckiaceae</taxon>
        <taxon>Methylocella</taxon>
    </lineage>
</organism>
<gene>
    <name evidence="1" type="ORF">MTUNDRAET4_0193</name>
</gene>